<sequence>MNELLTAVRAGRHHEVPPLVLALDRPGRRAALAELKELRKEVRGWDWQRRDRIRKALLVAGAGCHTGAAGCAAWIGGRDLRDWTRSPYPLILASLKDRDPEWLGDLAHRFAGRAALSDAEYTFVGELTRIAGVPLPVTDNLVVGWAELVGAARWRGRTRRPLTDILRDDPHTAVLASRLFEMPELPPQVDFHDAPDSQDHWPGALCALADDGVLDRAHLVERCVTRLMRGGKSVDQRFFLAVLLRLGTTEEEEDRHLRDWTAMAADGIAPVASHAQQVLVRLDARGVLSTRELADVSGAVLFRQEKKLVRAQLTLLGKALRRDASTAGELLPAVAEAFGHEAIDVQERALKLVARYLPGAEDPGVREQLASAAGQLGPLHRESVAALFGDLVVEAAAGAYEEFLPPAPVLRPLEPAPETVAELVEEVAARVKAHASEHWIPSSAVMETSDGITGFERALDGLVRLARTDREELTGALREALAGVHFVEHGLSPYMIDPRYISTSHGLSVVAASLLGLVSERDRVAWRAKTTVKGADACAHAALNGVLLDRVWEAVEAIAAGRAPFLVATPTWHTGAIEAAELVERLRAYQELGACPGPADFAQALLRVRRNSGPEGAAAAAAAEALGTGEGDRLAAWIRADEPVAPVLRHPATAVSRPSAGNWWQRTTTGARQVLLATRERLVIQREFPEAFHWLGRAQLPHARECYHWGPERSSHWTATLPEDPETLAAWLLPDLLFAADQGQRGAVGFLPALAESAGAAGGAMHLALAYGLGARHPEDRTAAVDALLVLAARGRLDGASLGRELAILVDRDLVKVNRTADALGTAAATGAYRTVLTVLAAMLPGLLAYEKTPRGLGDLLSVAAGCAERCGTDGIPPIAGLAATAGRKGSSQTVRQAARLLAAFPAGVEDSTPEATTPDVPSPMAVGPEAVGPEAVGPQAIGPQASDAERKDQGMAGLGI</sequence>
<dbReference type="Pfam" id="PF25148">
    <property type="entry name" value="DUF7824"/>
    <property type="match status" value="1"/>
</dbReference>
<accession>A0ABW2MH89</accession>
<gene>
    <name evidence="4" type="ORF">ACFQW9_26755</name>
</gene>
<evidence type="ECO:0000313" key="4">
    <source>
        <dbReference type="EMBL" id="MFC7354256.1"/>
    </source>
</evidence>
<evidence type="ECO:0000259" key="2">
    <source>
        <dbReference type="Pfam" id="PF25148"/>
    </source>
</evidence>
<feature type="domain" description="DUF7825" evidence="3">
    <location>
        <begin position="715"/>
        <end position="826"/>
    </location>
</feature>
<dbReference type="RefSeq" id="WP_319287087.1">
    <property type="nucleotide sequence ID" value="NZ_JBHTCK010000008.1"/>
</dbReference>
<feature type="region of interest" description="Disordered" evidence="1">
    <location>
        <begin position="909"/>
        <end position="961"/>
    </location>
</feature>
<dbReference type="Proteomes" id="UP001596509">
    <property type="component" value="Unassembled WGS sequence"/>
</dbReference>
<keyword evidence="5" id="KW-1185">Reference proteome</keyword>
<proteinExistence type="predicted"/>
<reference evidence="5" key="1">
    <citation type="journal article" date="2019" name="Int. J. Syst. Evol. Microbiol.">
        <title>The Global Catalogue of Microorganisms (GCM) 10K type strain sequencing project: providing services to taxonomists for standard genome sequencing and annotation.</title>
        <authorList>
            <consortium name="The Broad Institute Genomics Platform"/>
            <consortium name="The Broad Institute Genome Sequencing Center for Infectious Disease"/>
            <person name="Wu L."/>
            <person name="Ma J."/>
        </authorList>
    </citation>
    <scope>NUCLEOTIDE SEQUENCE [LARGE SCALE GENOMIC DNA]</scope>
    <source>
        <strain evidence="5">ICMP 19430</strain>
    </source>
</reference>
<name>A0ABW2MH89_9ACTN</name>
<dbReference type="EMBL" id="JBHTCK010000008">
    <property type="protein sequence ID" value="MFC7354256.1"/>
    <property type="molecule type" value="Genomic_DNA"/>
</dbReference>
<protein>
    <submittedName>
        <fullName evidence="4">DUF6493 family protein</fullName>
    </submittedName>
</protein>
<evidence type="ECO:0000259" key="3">
    <source>
        <dbReference type="Pfam" id="PF25149"/>
    </source>
</evidence>
<comment type="caution">
    <text evidence="4">The sequence shown here is derived from an EMBL/GenBank/DDBJ whole genome shotgun (WGS) entry which is preliminary data.</text>
</comment>
<dbReference type="InterPro" id="IPR056727">
    <property type="entry name" value="DUF7825"/>
</dbReference>
<organism evidence="4 5">
    <name type="scientific">Streptomyces caviscabies</name>
    <dbReference type="NCBI Taxonomy" id="90079"/>
    <lineage>
        <taxon>Bacteria</taxon>
        <taxon>Bacillati</taxon>
        <taxon>Actinomycetota</taxon>
        <taxon>Actinomycetes</taxon>
        <taxon>Kitasatosporales</taxon>
        <taxon>Streptomycetaceae</taxon>
        <taxon>Streptomyces</taxon>
    </lineage>
</organism>
<evidence type="ECO:0000256" key="1">
    <source>
        <dbReference type="SAM" id="MobiDB-lite"/>
    </source>
</evidence>
<evidence type="ECO:0000313" key="5">
    <source>
        <dbReference type="Proteomes" id="UP001596509"/>
    </source>
</evidence>
<feature type="domain" description="DUF7824" evidence="2">
    <location>
        <begin position="548"/>
        <end position="630"/>
    </location>
</feature>
<dbReference type="Pfam" id="PF25149">
    <property type="entry name" value="DUF7825"/>
    <property type="match status" value="1"/>
</dbReference>
<dbReference type="InterPro" id="IPR056726">
    <property type="entry name" value="DUF7824"/>
</dbReference>